<name>A0A2D2B1P6_9CAUL</name>
<keyword evidence="5" id="KW-1185">Reference proteome</keyword>
<dbReference type="GO" id="GO:0050568">
    <property type="term" value="F:protein-glutamine glutaminase activity"/>
    <property type="evidence" value="ECO:0007669"/>
    <property type="project" value="UniProtKB-UniRule"/>
</dbReference>
<gene>
    <name evidence="3" type="primary">cheD</name>
    <name evidence="4" type="ORF">CSW64_18225</name>
</gene>
<dbReference type="PANTHER" id="PTHR35147">
    <property type="entry name" value="CHEMORECEPTOR GLUTAMINE DEAMIDASE CHED-RELATED"/>
    <property type="match status" value="1"/>
</dbReference>
<comment type="function">
    <text evidence="3">Probably deamidates glutamine residues to glutamate on methyl-accepting chemotaxis receptors (MCPs), playing an important role in chemotaxis.</text>
</comment>
<evidence type="ECO:0000256" key="3">
    <source>
        <dbReference type="HAMAP-Rule" id="MF_01440"/>
    </source>
</evidence>
<dbReference type="InterPro" id="IPR011324">
    <property type="entry name" value="Cytotoxic_necrot_fac-like_cat"/>
</dbReference>
<dbReference type="EC" id="3.5.1.44" evidence="3"/>
<dbReference type="HAMAP" id="MF_01440">
    <property type="entry name" value="CheD"/>
    <property type="match status" value="1"/>
</dbReference>
<reference evidence="4 5" key="1">
    <citation type="submission" date="2017-10" db="EMBL/GenBank/DDBJ databases">
        <title>Genome sequence of Caulobacter mirabilis FWC38.</title>
        <authorList>
            <person name="Fiebig A."/>
            <person name="Crosson S."/>
        </authorList>
    </citation>
    <scope>NUCLEOTIDE SEQUENCE [LARGE SCALE GENOMIC DNA]</scope>
    <source>
        <strain evidence="4 5">FWC 38</strain>
    </source>
</reference>
<dbReference type="PANTHER" id="PTHR35147:SF3">
    <property type="entry name" value="CHEMORECEPTOR GLUTAMINE DEAMIDASE CHED 1-RELATED"/>
    <property type="match status" value="1"/>
</dbReference>
<organism evidence="4 5">
    <name type="scientific">Caulobacter mirabilis</name>
    <dbReference type="NCBI Taxonomy" id="69666"/>
    <lineage>
        <taxon>Bacteria</taxon>
        <taxon>Pseudomonadati</taxon>
        <taxon>Pseudomonadota</taxon>
        <taxon>Alphaproteobacteria</taxon>
        <taxon>Caulobacterales</taxon>
        <taxon>Caulobacteraceae</taxon>
        <taxon>Caulobacter</taxon>
    </lineage>
</organism>
<dbReference type="Proteomes" id="UP000228945">
    <property type="component" value="Chromosome"/>
</dbReference>
<dbReference type="GO" id="GO:0006935">
    <property type="term" value="P:chemotaxis"/>
    <property type="evidence" value="ECO:0007669"/>
    <property type="project" value="UniProtKB-UniRule"/>
</dbReference>
<dbReference type="Pfam" id="PF03975">
    <property type="entry name" value="CheD"/>
    <property type="match status" value="1"/>
</dbReference>
<dbReference type="CDD" id="cd16352">
    <property type="entry name" value="CheD"/>
    <property type="match status" value="1"/>
</dbReference>
<evidence type="ECO:0000313" key="5">
    <source>
        <dbReference type="Proteomes" id="UP000228945"/>
    </source>
</evidence>
<comment type="catalytic activity">
    <reaction evidence="3">
        <text>L-glutaminyl-[protein] + H2O = L-glutamyl-[protein] + NH4(+)</text>
        <dbReference type="Rhea" id="RHEA:16441"/>
        <dbReference type="Rhea" id="RHEA-COMP:10207"/>
        <dbReference type="Rhea" id="RHEA-COMP:10208"/>
        <dbReference type="ChEBI" id="CHEBI:15377"/>
        <dbReference type="ChEBI" id="CHEBI:28938"/>
        <dbReference type="ChEBI" id="CHEBI:29973"/>
        <dbReference type="ChEBI" id="CHEBI:30011"/>
        <dbReference type="EC" id="3.5.1.44"/>
    </reaction>
</comment>
<proteinExistence type="inferred from homology"/>
<accession>A0A2D2B1P6</accession>
<dbReference type="OrthoDB" id="9807202at2"/>
<dbReference type="InterPro" id="IPR038592">
    <property type="entry name" value="CheD-like_sf"/>
</dbReference>
<dbReference type="SUPFAM" id="SSF64438">
    <property type="entry name" value="CNF1/YfiH-like putative cysteine hydrolases"/>
    <property type="match status" value="1"/>
</dbReference>
<dbReference type="RefSeq" id="WP_099623433.1">
    <property type="nucleotide sequence ID" value="NZ_CP024201.1"/>
</dbReference>
<dbReference type="AlphaFoldDB" id="A0A2D2B1P6"/>
<evidence type="ECO:0000256" key="2">
    <source>
        <dbReference type="ARBA" id="ARBA00022801"/>
    </source>
</evidence>
<protein>
    <recommendedName>
        <fullName evidence="3">Probable chemoreceptor glutamine deamidase CheD</fullName>
        <ecNumber evidence="3">3.5.1.44</ecNumber>
    </recommendedName>
</protein>
<dbReference type="KEGG" id="cmb:CSW64_18225"/>
<dbReference type="EMBL" id="CP024201">
    <property type="protein sequence ID" value="ATQ44185.1"/>
    <property type="molecule type" value="Genomic_DNA"/>
</dbReference>
<sequence>MSEAVIAPRERMIHVGQGEHHVSDAEGVVMTTILGSCIAACIRDPGLGLGGMNHFLLPEGDGGMNEDEARRYGVNAMEILINSLLRAGARRDRLEAKLFGGGAMFDRLRNIGAENAAFAKRFLSAEGIPVVGGDTGGTLARRIRYRPTTGQAMQRLLTDADPSVFTAERKLATPPPAPSGDLELF</sequence>
<dbReference type="Gene3D" id="3.30.1330.200">
    <property type="match status" value="1"/>
</dbReference>
<keyword evidence="1 3" id="KW-0145">Chemotaxis</keyword>
<comment type="similarity">
    <text evidence="3">Belongs to the CheD family.</text>
</comment>
<evidence type="ECO:0000256" key="1">
    <source>
        <dbReference type="ARBA" id="ARBA00022500"/>
    </source>
</evidence>
<keyword evidence="2 3" id="KW-0378">Hydrolase</keyword>
<dbReference type="InterPro" id="IPR005659">
    <property type="entry name" value="Chemorcpt_Glu_NH3ase_CheD"/>
</dbReference>
<evidence type="ECO:0000313" key="4">
    <source>
        <dbReference type="EMBL" id="ATQ44185.1"/>
    </source>
</evidence>